<dbReference type="AlphaFoldDB" id="L9KYL6"/>
<evidence type="ECO:0000256" key="1">
    <source>
        <dbReference type="SAM" id="MobiDB-lite"/>
    </source>
</evidence>
<organism evidence="2 3">
    <name type="scientific">Tupaia chinensis</name>
    <name type="common">Chinese tree shrew</name>
    <name type="synonym">Tupaia belangeri chinensis</name>
    <dbReference type="NCBI Taxonomy" id="246437"/>
    <lineage>
        <taxon>Eukaryota</taxon>
        <taxon>Metazoa</taxon>
        <taxon>Chordata</taxon>
        <taxon>Craniata</taxon>
        <taxon>Vertebrata</taxon>
        <taxon>Euteleostomi</taxon>
        <taxon>Mammalia</taxon>
        <taxon>Eutheria</taxon>
        <taxon>Euarchontoglires</taxon>
        <taxon>Scandentia</taxon>
        <taxon>Tupaiidae</taxon>
        <taxon>Tupaia</taxon>
    </lineage>
</organism>
<reference evidence="3" key="1">
    <citation type="submission" date="2012-07" db="EMBL/GenBank/DDBJ databases">
        <title>Genome of the Chinese tree shrew, a rising model animal genetically related to primates.</title>
        <authorList>
            <person name="Zhang G."/>
            <person name="Fan Y."/>
            <person name="Yao Y."/>
            <person name="Huang Z."/>
        </authorList>
    </citation>
    <scope>NUCLEOTIDE SEQUENCE [LARGE SCALE GENOMIC DNA]</scope>
</reference>
<dbReference type="EMBL" id="KB320606">
    <property type="protein sequence ID" value="ELW67569.1"/>
    <property type="molecule type" value="Genomic_DNA"/>
</dbReference>
<feature type="compositionally biased region" description="Basic residues" evidence="1">
    <location>
        <begin position="73"/>
        <end position="100"/>
    </location>
</feature>
<dbReference type="Proteomes" id="UP000011518">
    <property type="component" value="Unassembled WGS sequence"/>
</dbReference>
<keyword evidence="3" id="KW-1185">Reference proteome</keyword>
<gene>
    <name evidence="2" type="ORF">TREES_T100000346</name>
</gene>
<feature type="region of interest" description="Disordered" evidence="1">
    <location>
        <begin position="70"/>
        <end position="100"/>
    </location>
</feature>
<dbReference type="InParanoid" id="L9KYL6"/>
<evidence type="ECO:0000313" key="2">
    <source>
        <dbReference type="EMBL" id="ELW67569.1"/>
    </source>
</evidence>
<dbReference type="STRING" id="246437.L9KYL6"/>
<evidence type="ECO:0000313" key="3">
    <source>
        <dbReference type="Proteomes" id="UP000011518"/>
    </source>
</evidence>
<protein>
    <submittedName>
        <fullName evidence="2">CWF19-like protein 2</fullName>
    </submittedName>
</protein>
<sequence>MEAVSGRFESVKRIKVWKEQTWIVMAEVLYQAKANFEKEERCKELKQLWVEDTWMLPDVNERIEQFSQEYSVKKKKKKDKHSKKVKKEKGKKSKKQKYEK</sequence>
<reference evidence="3" key="2">
    <citation type="journal article" date="2013" name="Nat. Commun.">
        <title>Genome of the Chinese tree shrew.</title>
        <authorList>
            <person name="Fan Y."/>
            <person name="Huang Z.Y."/>
            <person name="Cao C.C."/>
            <person name="Chen C.S."/>
            <person name="Chen Y.X."/>
            <person name="Fan D.D."/>
            <person name="He J."/>
            <person name="Hou H.L."/>
            <person name="Hu L."/>
            <person name="Hu X.T."/>
            <person name="Jiang X.T."/>
            <person name="Lai R."/>
            <person name="Lang Y.S."/>
            <person name="Liang B."/>
            <person name="Liao S.G."/>
            <person name="Mu D."/>
            <person name="Ma Y.Y."/>
            <person name="Niu Y.Y."/>
            <person name="Sun X.Q."/>
            <person name="Xia J.Q."/>
            <person name="Xiao J."/>
            <person name="Xiong Z.Q."/>
            <person name="Xu L."/>
            <person name="Yang L."/>
            <person name="Zhang Y."/>
            <person name="Zhao W."/>
            <person name="Zhao X.D."/>
            <person name="Zheng Y.T."/>
            <person name="Zhou J.M."/>
            <person name="Zhu Y.B."/>
            <person name="Zhang G.J."/>
            <person name="Wang J."/>
            <person name="Yao Y.G."/>
        </authorList>
    </citation>
    <scope>NUCLEOTIDE SEQUENCE [LARGE SCALE GENOMIC DNA]</scope>
</reference>
<proteinExistence type="predicted"/>
<name>L9KYL6_TUPCH</name>
<accession>L9KYL6</accession>